<dbReference type="PANTHER" id="PTHR11440">
    <property type="entry name" value="LECITHIN-CHOLESTEROL ACYLTRANSFERASE-RELATED"/>
    <property type="match status" value="1"/>
</dbReference>
<organism evidence="2 3">
    <name type="scientific">Urochloa decumbens</name>
    <dbReference type="NCBI Taxonomy" id="240449"/>
    <lineage>
        <taxon>Eukaryota</taxon>
        <taxon>Viridiplantae</taxon>
        <taxon>Streptophyta</taxon>
        <taxon>Embryophyta</taxon>
        <taxon>Tracheophyta</taxon>
        <taxon>Spermatophyta</taxon>
        <taxon>Magnoliopsida</taxon>
        <taxon>Liliopsida</taxon>
        <taxon>Poales</taxon>
        <taxon>Poaceae</taxon>
        <taxon>PACMAD clade</taxon>
        <taxon>Panicoideae</taxon>
        <taxon>Panicodae</taxon>
        <taxon>Paniceae</taxon>
        <taxon>Melinidinae</taxon>
        <taxon>Urochloa</taxon>
    </lineage>
</organism>
<dbReference type="Gene3D" id="3.40.50.1820">
    <property type="entry name" value="alpha/beta hydrolase"/>
    <property type="match status" value="1"/>
</dbReference>
<dbReference type="Proteomes" id="UP001497457">
    <property type="component" value="Chromosome 15b"/>
</dbReference>
<dbReference type="EMBL" id="OZ075125">
    <property type="protein sequence ID" value="CAL4929926.1"/>
    <property type="molecule type" value="Genomic_DNA"/>
</dbReference>
<keyword evidence="1" id="KW-0732">Signal</keyword>
<dbReference type="Pfam" id="PF02450">
    <property type="entry name" value="LCAT"/>
    <property type="match status" value="1"/>
</dbReference>
<dbReference type="InterPro" id="IPR003386">
    <property type="entry name" value="LACT/PDAT_acylTrfase"/>
</dbReference>
<dbReference type="SUPFAM" id="SSF53474">
    <property type="entry name" value="alpha/beta-Hydrolases"/>
    <property type="match status" value="1"/>
</dbReference>
<dbReference type="InterPro" id="IPR029058">
    <property type="entry name" value="AB_hydrolase_fold"/>
</dbReference>
<feature type="chain" id="PRO_5044741409" description="Lecithin-cholesterol acyltransferase-like 1" evidence="1">
    <location>
        <begin position="23"/>
        <end position="437"/>
    </location>
</feature>
<gene>
    <name evidence="2" type="ORF">URODEC1_LOCUS26114</name>
</gene>
<sequence length="437" mass="48670">MGAPLSGLLSALLLLLLPASLRDHLSPAFYRQEPDGTSAMPPLHPIVLFPGLICSDLEARLTDAYQPSTPRCGKLKGKGWFGLWTNRTWAMDPDQAACFVEQMRLVYDPVLGDYRNLPGVQTRVPGFGSARSFASKVPQHPEYCLGALRSALETLGYRDGETLFGAPYDFRYAPPMPGQASRVYSRYFRRVTRLIEDASRKNHGKPAIVLGHSYGGAVALEFVRNAPPPWRDTFIKHFFTVAPTWSGGYVRTLTSLVSGPAGLLYVPSAPQPAMRSMWWSFETSVVNLPSPVVFGRRPVVITRHRNYSAYDIADLLVTVGSAGAVRPFRDREVAKMEYFKAPMVSMTCMNGVGIPTTEQLVYEEDDFDRGPEVVYGDGDDTINLISMLAFEEVVGKQPGQKERFKSIKLAKIRHSELVTNEWALKIIMDEIVELNRC</sequence>
<reference evidence="2 3" key="2">
    <citation type="submission" date="2024-10" db="EMBL/GenBank/DDBJ databases">
        <authorList>
            <person name="Ryan C."/>
        </authorList>
    </citation>
    <scope>NUCLEOTIDE SEQUENCE [LARGE SCALE GENOMIC DNA]</scope>
</reference>
<proteinExistence type="predicted"/>
<evidence type="ECO:0008006" key="4">
    <source>
        <dbReference type="Google" id="ProtNLM"/>
    </source>
</evidence>
<evidence type="ECO:0000313" key="2">
    <source>
        <dbReference type="EMBL" id="CAL4929926.1"/>
    </source>
</evidence>
<evidence type="ECO:0000256" key="1">
    <source>
        <dbReference type="SAM" id="SignalP"/>
    </source>
</evidence>
<name>A0ABC8XNG3_9POAL</name>
<dbReference type="AlphaFoldDB" id="A0ABC8XNG3"/>
<accession>A0ABC8XNG3</accession>
<reference evidence="3" key="1">
    <citation type="submission" date="2024-06" db="EMBL/GenBank/DDBJ databases">
        <authorList>
            <person name="Ryan C."/>
        </authorList>
    </citation>
    <scope>NUCLEOTIDE SEQUENCE [LARGE SCALE GENOMIC DNA]</scope>
</reference>
<keyword evidence="3" id="KW-1185">Reference proteome</keyword>
<evidence type="ECO:0000313" key="3">
    <source>
        <dbReference type="Proteomes" id="UP001497457"/>
    </source>
</evidence>
<feature type="signal peptide" evidence="1">
    <location>
        <begin position="1"/>
        <end position="22"/>
    </location>
</feature>
<protein>
    <recommendedName>
        <fullName evidence="4">Lecithin-cholesterol acyltransferase-like 1</fullName>
    </recommendedName>
</protein>